<reference evidence="6" key="2">
    <citation type="journal article" date="2024" name="Environ. Microbiol.">
        <title>Genome analysis and description of Tunturibacter gen. nov. expands the diversity of Terriglobia in tundra soils.</title>
        <authorList>
            <person name="Messyasz A."/>
            <person name="Mannisto M.K."/>
            <person name="Kerkhof L.J."/>
            <person name="Haggblom M.M."/>
        </authorList>
    </citation>
    <scope>NUCLEOTIDE SEQUENCE</scope>
    <source>
        <strain evidence="6">M8UP23</strain>
    </source>
</reference>
<dbReference type="GO" id="GO:0032259">
    <property type="term" value="P:methylation"/>
    <property type="evidence" value="ECO:0007669"/>
    <property type="project" value="UniProtKB-KW"/>
</dbReference>
<dbReference type="EMBL" id="CP132932">
    <property type="protein sequence ID" value="XCB28202.1"/>
    <property type="molecule type" value="Genomic_DNA"/>
</dbReference>
<evidence type="ECO:0000256" key="2">
    <source>
        <dbReference type="ARBA" id="ARBA00022692"/>
    </source>
</evidence>
<proteinExistence type="predicted"/>
<sequence length="238" mass="26404">MKASALEFRLRFIIGIVIYLLGFIAPWNSLLHLDSIRTWQYLAAWPARSGWLSFSAATIMVLVLGIFCAVAGAFLRTWGSAYLDPSIARAGAMHSESVVAAGPYRYLRNPLYLGTFFHTFALALLMQPSGAIFCIVAIVLFQLRLIFAEESFLTAKLGAPYLDYCAKVPRLFPSLTARIPASPMRPSWPTAFLSEIYMWGVAISFAALGWRYNSVLIIKGVLISLGLSLIVRAFLPKR</sequence>
<feature type="transmembrane region" description="Helical" evidence="5">
    <location>
        <begin position="12"/>
        <end position="31"/>
    </location>
</feature>
<keyword evidence="6" id="KW-0808">Transferase</keyword>
<dbReference type="Gene3D" id="1.20.120.1630">
    <property type="match status" value="1"/>
</dbReference>
<keyword evidence="6" id="KW-0489">Methyltransferase</keyword>
<feature type="transmembrane region" description="Helical" evidence="5">
    <location>
        <begin position="51"/>
        <end position="75"/>
    </location>
</feature>
<dbReference type="InterPro" id="IPR007318">
    <property type="entry name" value="Phopholipid_MeTrfase"/>
</dbReference>
<evidence type="ECO:0000256" key="5">
    <source>
        <dbReference type="SAM" id="Phobius"/>
    </source>
</evidence>
<protein>
    <submittedName>
        <fullName evidence="6">Methyltransferase</fullName>
    </submittedName>
</protein>
<accession>A0AAU7ZHY5</accession>
<feature type="transmembrane region" description="Helical" evidence="5">
    <location>
        <begin position="188"/>
        <end position="210"/>
    </location>
</feature>
<organism evidence="6">
    <name type="scientific">Tunturiibacter empetritectus</name>
    <dbReference type="NCBI Taxonomy" id="3069691"/>
    <lineage>
        <taxon>Bacteria</taxon>
        <taxon>Pseudomonadati</taxon>
        <taxon>Acidobacteriota</taxon>
        <taxon>Terriglobia</taxon>
        <taxon>Terriglobales</taxon>
        <taxon>Acidobacteriaceae</taxon>
        <taxon>Tunturiibacter</taxon>
    </lineage>
</organism>
<keyword evidence="4 5" id="KW-0472">Membrane</keyword>
<name>A0AAU7ZHY5_9BACT</name>
<dbReference type="AlphaFoldDB" id="A0AAU7ZHY5"/>
<feature type="transmembrane region" description="Helical" evidence="5">
    <location>
        <begin position="216"/>
        <end position="235"/>
    </location>
</feature>
<gene>
    <name evidence="6" type="ORF">RBB75_07730</name>
</gene>
<dbReference type="PANTHER" id="PTHR12714">
    <property type="entry name" value="PROTEIN-S ISOPRENYLCYSTEINE O-METHYLTRANSFERASE"/>
    <property type="match status" value="1"/>
</dbReference>
<evidence type="ECO:0000313" key="6">
    <source>
        <dbReference type="EMBL" id="XCB28202.1"/>
    </source>
</evidence>
<dbReference type="Pfam" id="PF04191">
    <property type="entry name" value="PEMT"/>
    <property type="match status" value="1"/>
</dbReference>
<dbReference type="GO" id="GO:0012505">
    <property type="term" value="C:endomembrane system"/>
    <property type="evidence" value="ECO:0007669"/>
    <property type="project" value="UniProtKB-SubCell"/>
</dbReference>
<reference evidence="6" key="1">
    <citation type="submission" date="2023-08" db="EMBL/GenBank/DDBJ databases">
        <authorList>
            <person name="Messyasz A."/>
            <person name="Mannisto M.K."/>
            <person name="Kerkhof L.J."/>
            <person name="Haggblom M."/>
        </authorList>
    </citation>
    <scope>NUCLEOTIDE SEQUENCE</scope>
    <source>
        <strain evidence="6">M8UP23</strain>
    </source>
</reference>
<keyword evidence="3 5" id="KW-1133">Transmembrane helix</keyword>
<dbReference type="GO" id="GO:0008168">
    <property type="term" value="F:methyltransferase activity"/>
    <property type="evidence" value="ECO:0007669"/>
    <property type="project" value="UniProtKB-KW"/>
</dbReference>
<dbReference type="PANTHER" id="PTHR12714:SF9">
    <property type="entry name" value="PROTEIN-S-ISOPRENYLCYSTEINE O-METHYLTRANSFERASE"/>
    <property type="match status" value="1"/>
</dbReference>
<comment type="subcellular location">
    <subcellularLocation>
        <location evidence="1">Endomembrane system</location>
        <topology evidence="1">Multi-pass membrane protein</topology>
    </subcellularLocation>
</comment>
<evidence type="ECO:0000256" key="1">
    <source>
        <dbReference type="ARBA" id="ARBA00004127"/>
    </source>
</evidence>
<dbReference type="KEGG" id="temp:RBB75_07730"/>
<keyword evidence="2 5" id="KW-0812">Transmembrane</keyword>
<feature type="transmembrane region" description="Helical" evidence="5">
    <location>
        <begin position="116"/>
        <end position="141"/>
    </location>
</feature>
<evidence type="ECO:0000256" key="4">
    <source>
        <dbReference type="ARBA" id="ARBA00023136"/>
    </source>
</evidence>
<dbReference type="RefSeq" id="WP_353070081.1">
    <property type="nucleotide sequence ID" value="NZ_CP132932.1"/>
</dbReference>
<evidence type="ECO:0000256" key="3">
    <source>
        <dbReference type="ARBA" id="ARBA00022989"/>
    </source>
</evidence>